<dbReference type="InterPro" id="IPR043129">
    <property type="entry name" value="ATPase_NBD"/>
</dbReference>
<evidence type="ECO:0000256" key="9">
    <source>
        <dbReference type="ARBA" id="ARBA00043149"/>
    </source>
</evidence>
<feature type="domain" description="Carbohydrate kinase FGGY N-terminal" evidence="14">
    <location>
        <begin position="34"/>
        <end position="313"/>
    </location>
</feature>
<evidence type="ECO:0000256" key="4">
    <source>
        <dbReference type="ARBA" id="ARBA00022679"/>
    </source>
</evidence>
<dbReference type="GO" id="GO:0006641">
    <property type="term" value="P:triglyceride metabolic process"/>
    <property type="evidence" value="ECO:0007669"/>
    <property type="project" value="TreeGrafter"/>
</dbReference>
<name>A0A448Z2R1_9STRA</name>
<keyword evidence="6 11" id="KW-0418">Kinase</keyword>
<evidence type="ECO:0000256" key="12">
    <source>
        <dbReference type="SAM" id="MobiDB-lite"/>
    </source>
</evidence>
<dbReference type="InterPro" id="IPR018483">
    <property type="entry name" value="Carb_kinase_FGGY_CS"/>
</dbReference>
<dbReference type="InterPro" id="IPR005999">
    <property type="entry name" value="Glycerol_kin"/>
</dbReference>
<dbReference type="GO" id="GO:0019563">
    <property type="term" value="P:glycerol catabolic process"/>
    <property type="evidence" value="ECO:0007669"/>
    <property type="project" value="UniProtKB-UniPathway"/>
</dbReference>
<comment type="similarity">
    <text evidence="2 11">Belongs to the FGGY kinase family.</text>
</comment>
<gene>
    <name evidence="16" type="ORF">PSNMU_V1.4_AUG-EV-PASAV3_0030540</name>
</gene>
<evidence type="ECO:0000256" key="3">
    <source>
        <dbReference type="ARBA" id="ARBA00012099"/>
    </source>
</evidence>
<keyword evidence="5" id="KW-0547">Nucleotide-binding</keyword>
<evidence type="ECO:0000256" key="13">
    <source>
        <dbReference type="SAM" id="Phobius"/>
    </source>
</evidence>
<dbReference type="PANTHER" id="PTHR10196:SF69">
    <property type="entry name" value="GLYCEROL KINASE"/>
    <property type="match status" value="1"/>
</dbReference>
<evidence type="ECO:0000259" key="14">
    <source>
        <dbReference type="Pfam" id="PF00370"/>
    </source>
</evidence>
<proteinExistence type="inferred from homology"/>
<dbReference type="CDD" id="cd07769">
    <property type="entry name" value="ASKHA_NBD_FGGY_GK"/>
    <property type="match status" value="1"/>
</dbReference>
<keyword evidence="13" id="KW-1133">Transmembrane helix</keyword>
<keyword evidence="7" id="KW-0319">Glycerol metabolism</keyword>
<dbReference type="PROSITE" id="PS00445">
    <property type="entry name" value="FGGY_KINASES_2"/>
    <property type="match status" value="1"/>
</dbReference>
<dbReference type="UniPathway" id="UPA00618">
    <property type="reaction ID" value="UER00672"/>
</dbReference>
<evidence type="ECO:0000256" key="11">
    <source>
        <dbReference type="RuleBase" id="RU003733"/>
    </source>
</evidence>
<evidence type="ECO:0000256" key="5">
    <source>
        <dbReference type="ARBA" id="ARBA00022741"/>
    </source>
</evidence>
<evidence type="ECO:0000256" key="1">
    <source>
        <dbReference type="ARBA" id="ARBA00005190"/>
    </source>
</evidence>
<dbReference type="GO" id="GO:0004370">
    <property type="term" value="F:glycerol kinase activity"/>
    <property type="evidence" value="ECO:0007669"/>
    <property type="project" value="UniProtKB-EC"/>
</dbReference>
<dbReference type="GO" id="GO:0005739">
    <property type="term" value="C:mitochondrion"/>
    <property type="evidence" value="ECO:0007669"/>
    <property type="project" value="TreeGrafter"/>
</dbReference>
<comment type="pathway">
    <text evidence="1">Polyol metabolism; glycerol degradation via glycerol kinase pathway; sn-glycerol 3-phosphate from glycerol: step 1/1.</text>
</comment>
<evidence type="ECO:0000256" key="2">
    <source>
        <dbReference type="ARBA" id="ARBA00009156"/>
    </source>
</evidence>
<feature type="domain" description="Carbohydrate kinase FGGY C-terminal" evidence="15">
    <location>
        <begin position="323"/>
        <end position="509"/>
    </location>
</feature>
<feature type="region of interest" description="Disordered" evidence="12">
    <location>
        <begin position="564"/>
        <end position="595"/>
    </location>
</feature>
<dbReference type="FunFam" id="3.30.420.40:FF:000007">
    <property type="entry name" value="Glycerol kinase"/>
    <property type="match status" value="1"/>
</dbReference>
<dbReference type="OrthoDB" id="5422795at2759"/>
<evidence type="ECO:0000256" key="7">
    <source>
        <dbReference type="ARBA" id="ARBA00022798"/>
    </source>
</evidence>
<evidence type="ECO:0000259" key="15">
    <source>
        <dbReference type="Pfam" id="PF02782"/>
    </source>
</evidence>
<evidence type="ECO:0000256" key="8">
    <source>
        <dbReference type="ARBA" id="ARBA00022840"/>
    </source>
</evidence>
<dbReference type="FunFam" id="3.30.420.40:FF:000086">
    <property type="entry name" value="Glycerol kinase"/>
    <property type="match status" value="1"/>
</dbReference>
<keyword evidence="13" id="KW-0472">Membrane</keyword>
<organism evidence="16 17">
    <name type="scientific">Pseudo-nitzschia multistriata</name>
    <dbReference type="NCBI Taxonomy" id="183589"/>
    <lineage>
        <taxon>Eukaryota</taxon>
        <taxon>Sar</taxon>
        <taxon>Stramenopiles</taxon>
        <taxon>Ochrophyta</taxon>
        <taxon>Bacillariophyta</taxon>
        <taxon>Bacillariophyceae</taxon>
        <taxon>Bacillariophycidae</taxon>
        <taxon>Bacillariales</taxon>
        <taxon>Bacillariaceae</taxon>
        <taxon>Pseudo-nitzschia</taxon>
    </lineage>
</organism>
<dbReference type="GO" id="GO:0005524">
    <property type="term" value="F:ATP binding"/>
    <property type="evidence" value="ECO:0007669"/>
    <property type="project" value="UniProtKB-KW"/>
</dbReference>
<reference evidence="16 17" key="1">
    <citation type="submission" date="2019-01" db="EMBL/GenBank/DDBJ databases">
        <authorList>
            <person name="Ferrante I. M."/>
        </authorList>
    </citation>
    <scope>NUCLEOTIDE SEQUENCE [LARGE SCALE GENOMIC DNA]</scope>
    <source>
        <strain evidence="16 17">B856</strain>
    </source>
</reference>
<keyword evidence="17" id="KW-1185">Reference proteome</keyword>
<keyword evidence="13" id="KW-0812">Transmembrane</keyword>
<protein>
    <recommendedName>
        <fullName evidence="3">glycerol kinase</fullName>
        <ecNumber evidence="3">2.7.1.30</ecNumber>
    </recommendedName>
    <alternativeName>
        <fullName evidence="9">ATP:glycerol 3-phosphotransferase</fullName>
    </alternativeName>
</protein>
<feature type="compositionally biased region" description="Basic and acidic residues" evidence="12">
    <location>
        <begin position="565"/>
        <end position="594"/>
    </location>
</feature>
<dbReference type="NCBIfam" id="NF000756">
    <property type="entry name" value="PRK00047.1"/>
    <property type="match status" value="1"/>
</dbReference>
<dbReference type="Proteomes" id="UP000291116">
    <property type="component" value="Unassembled WGS sequence"/>
</dbReference>
<dbReference type="EC" id="2.7.1.30" evidence="3"/>
<evidence type="ECO:0000313" key="17">
    <source>
        <dbReference type="Proteomes" id="UP000291116"/>
    </source>
</evidence>
<dbReference type="GO" id="GO:0046167">
    <property type="term" value="P:glycerol-3-phosphate biosynthetic process"/>
    <property type="evidence" value="ECO:0007669"/>
    <property type="project" value="TreeGrafter"/>
</dbReference>
<evidence type="ECO:0000256" key="10">
    <source>
        <dbReference type="ARBA" id="ARBA00052101"/>
    </source>
</evidence>
<dbReference type="SUPFAM" id="SSF53067">
    <property type="entry name" value="Actin-like ATPase domain"/>
    <property type="match status" value="2"/>
</dbReference>
<dbReference type="Pfam" id="PF02782">
    <property type="entry name" value="FGGY_C"/>
    <property type="match status" value="1"/>
</dbReference>
<comment type="catalytic activity">
    <reaction evidence="10">
        <text>glycerol + ATP = sn-glycerol 3-phosphate + ADP + H(+)</text>
        <dbReference type="Rhea" id="RHEA:21644"/>
        <dbReference type="ChEBI" id="CHEBI:15378"/>
        <dbReference type="ChEBI" id="CHEBI:17754"/>
        <dbReference type="ChEBI" id="CHEBI:30616"/>
        <dbReference type="ChEBI" id="CHEBI:57597"/>
        <dbReference type="ChEBI" id="CHEBI:456216"/>
        <dbReference type="EC" id="2.7.1.30"/>
    </reaction>
</comment>
<dbReference type="AlphaFoldDB" id="A0A448Z2R1"/>
<keyword evidence="4 11" id="KW-0808">Transferase</keyword>
<dbReference type="Pfam" id="PF00370">
    <property type="entry name" value="FGGY_N"/>
    <property type="match status" value="1"/>
</dbReference>
<dbReference type="Gene3D" id="3.30.420.40">
    <property type="match status" value="2"/>
</dbReference>
<keyword evidence="8" id="KW-0067">ATP-binding</keyword>
<evidence type="ECO:0000313" key="16">
    <source>
        <dbReference type="EMBL" id="VEU36300.1"/>
    </source>
</evidence>
<accession>A0A448Z2R1</accession>
<dbReference type="InterPro" id="IPR018485">
    <property type="entry name" value="FGGY_C"/>
</dbReference>
<dbReference type="InterPro" id="IPR018484">
    <property type="entry name" value="FGGY_N"/>
</dbReference>
<dbReference type="PANTHER" id="PTHR10196">
    <property type="entry name" value="SUGAR KINASE"/>
    <property type="match status" value="1"/>
</dbReference>
<feature type="transmembrane region" description="Helical" evidence="13">
    <location>
        <begin position="601"/>
        <end position="620"/>
    </location>
</feature>
<dbReference type="NCBIfam" id="TIGR01311">
    <property type="entry name" value="glycerol_kin"/>
    <property type="match status" value="1"/>
</dbReference>
<dbReference type="EMBL" id="CAACVS010000084">
    <property type="protein sequence ID" value="VEU36300.1"/>
    <property type="molecule type" value="Genomic_DNA"/>
</dbReference>
<evidence type="ECO:0000256" key="6">
    <source>
        <dbReference type="ARBA" id="ARBA00022777"/>
    </source>
</evidence>
<sequence>MFGMKSAAQTVDTVKIDTEVLLRTTGSNSKKELVGAIDQGTSSSRFLLFTKEGKIAAWAQKETTQIFPSEEGTVGWHEHDPMEIWRTIVDCIKAVIEAMDKEVKKHNNKFLSGYSIAAIGITNQRETTVAWNAVTGQPYYNAIVWDDTRTVSIASHIAQGDDDRLRDKTGLPLASYFAGTKVRWLLDNVDALQKDIDGQPEVVRFGTIDTWILYQLTGTPAKAKNSLNVGGLFVTDVSNASRWLFLDLVKVDWDKDLVKEVCEPHNVPLTALPEIKASSEIYAILQKDSTGIDKLQGVPVSAILGDQQAALFGQVAFEPGEAKNTYGTGMFLMMNTGTKLVPSTHGLLTTIAYKISDEVVYALEGSVSHSGSTIQWLRDQLGLLKSATDSEELASGHNDGLYMVPAFAGLFAPHWRPDARGCVVGITAAHHKGHIIRAALEAAAYQAREVFEAIEADSNVELKALKVDGGGSHNNLMMQFQADMINAPVVIPQVQETTAMGAAFAAGLAVEFWKDKQEIKSLWNQAGLFTPLMSEQQRESNWEGWKKAIKRSLDWVETEEDDEFVDAREGTDSSVIRENDDKSTSKNNTKDSDASGKSMRAFISLVLGATVAGGAGFLLGRRKR</sequence>